<evidence type="ECO:0000256" key="1">
    <source>
        <dbReference type="ARBA" id="ARBA00004141"/>
    </source>
</evidence>
<dbReference type="InterPro" id="IPR051085">
    <property type="entry name" value="MB_O-acyltransferase"/>
</dbReference>
<evidence type="ECO:0000256" key="2">
    <source>
        <dbReference type="ARBA" id="ARBA00010323"/>
    </source>
</evidence>
<evidence type="ECO:0000256" key="3">
    <source>
        <dbReference type="ARBA" id="ARBA00022692"/>
    </source>
</evidence>
<keyword evidence="3 7" id="KW-0812">Transmembrane</keyword>
<evidence type="ECO:0000256" key="6">
    <source>
        <dbReference type="SAM" id="MobiDB-lite"/>
    </source>
</evidence>
<keyword evidence="4 7" id="KW-1133">Transmembrane helix</keyword>
<evidence type="ECO:0000256" key="4">
    <source>
        <dbReference type="ARBA" id="ARBA00022989"/>
    </source>
</evidence>
<proteinExistence type="inferred from homology"/>
<comment type="subcellular location">
    <subcellularLocation>
        <location evidence="1">Membrane</location>
        <topology evidence="1">Multi-pass membrane protein</topology>
    </subcellularLocation>
</comment>
<protein>
    <submittedName>
        <fullName evidence="8">Putative lyso-GPI acyltransferase</fullName>
    </submittedName>
</protein>
<feature type="transmembrane region" description="Helical" evidence="7">
    <location>
        <begin position="540"/>
        <end position="559"/>
    </location>
</feature>
<dbReference type="PANTHER" id="PTHR13285:SF18">
    <property type="entry name" value="PROTEIN-CYSTEINE N-PALMITOYLTRANSFERASE RASP"/>
    <property type="match status" value="1"/>
</dbReference>
<dbReference type="AlphaFoldDB" id="A0A292GBN7"/>
<dbReference type="GO" id="GO:0006506">
    <property type="term" value="P:GPI anchor biosynthetic process"/>
    <property type="evidence" value="ECO:0007669"/>
    <property type="project" value="TreeGrafter"/>
</dbReference>
<dbReference type="InterPro" id="IPR004299">
    <property type="entry name" value="MBOAT_fam"/>
</dbReference>
<feature type="transmembrane region" description="Helical" evidence="7">
    <location>
        <begin position="368"/>
        <end position="387"/>
    </location>
</feature>
<feature type="transmembrane region" description="Helical" evidence="7">
    <location>
        <begin position="134"/>
        <end position="160"/>
    </location>
</feature>
<keyword evidence="8" id="KW-0012">Acyltransferase</keyword>
<sequence>MGLTSLLRFFSLETLDTRLSAPENLKKRQEIVKKARSSKWSTLEFRFYLLVFMVVVPTMYKTAMEASNETNPNYYRYERLLSDGWLFGRKVDNSDSQYRFFRDNFPLLVGLIALHQLIREISLSLSVNRLTFDMVFGVVFLFGAHGFNCVRILLHAAVLFLFARISHKSRRLSLFLLWTYGVGTLFLNDRYRLVKFGQLVGNLSFMDGFPGIIARWDVFFNFTLLRLLSFNLDYVMRREIILNERKEKTKADSTKETTPKLEITKEAEPGSELDERARQNAPLALTDYNIGNYLAYVFYTPLFIAGPIITFNDYIYQSRNPLASIAWKRTAIYGLRLLFCILVMEFLLHFIYVVAVSKAKAWQGDTPFQISMIGLFNLNIIWLKLLIPWRLFRFWSLCDGIDPPENMIRCMDNNYSTMQFWRAWHRSYNKWVVRYIYVPLGGSGSRIWGSLAVFSFVAIWHDIELKLLIWGWMIVLFLMPEMIATKLVQPYTERWWYRHLCALGAVVNIWMMMLANLFGFCLGKDGIVLLLNDMFTTLDGFGFFVSSSFCLWVAAQVMFELRETEKRRGVNVKC</sequence>
<dbReference type="GO" id="GO:0008374">
    <property type="term" value="F:O-acyltransferase activity"/>
    <property type="evidence" value="ECO:0007669"/>
    <property type="project" value="TreeGrafter"/>
</dbReference>
<keyword evidence="5 7" id="KW-0472">Membrane</keyword>
<feature type="transmembrane region" description="Helical" evidence="7">
    <location>
        <begin position="467"/>
        <end position="488"/>
    </location>
</feature>
<evidence type="ECO:0000256" key="5">
    <source>
        <dbReference type="ARBA" id="ARBA00023136"/>
    </source>
</evidence>
<name>A0A292GBN7_9ASCO</name>
<feature type="region of interest" description="Disordered" evidence="6">
    <location>
        <begin position="248"/>
        <end position="273"/>
    </location>
</feature>
<dbReference type="GO" id="GO:0005783">
    <property type="term" value="C:endoplasmic reticulum"/>
    <property type="evidence" value="ECO:0007669"/>
    <property type="project" value="TreeGrafter"/>
</dbReference>
<evidence type="ECO:0000256" key="7">
    <source>
        <dbReference type="SAM" id="Phobius"/>
    </source>
</evidence>
<comment type="similarity">
    <text evidence="2">Belongs to the membrane-bound acyltransferase family.</text>
</comment>
<feature type="transmembrane region" description="Helical" evidence="7">
    <location>
        <begin position="337"/>
        <end position="356"/>
    </location>
</feature>
<dbReference type="Pfam" id="PF03062">
    <property type="entry name" value="MBOAT"/>
    <property type="match status" value="1"/>
</dbReference>
<feature type="transmembrane region" description="Helical" evidence="7">
    <location>
        <begin position="435"/>
        <end position="461"/>
    </location>
</feature>
<evidence type="ECO:0000313" key="8">
    <source>
        <dbReference type="EMBL" id="BBA60197.1"/>
    </source>
</evidence>
<dbReference type="GO" id="GO:0016020">
    <property type="term" value="C:membrane"/>
    <property type="evidence" value="ECO:0007669"/>
    <property type="project" value="UniProtKB-SubCell"/>
</dbReference>
<keyword evidence="8" id="KW-0808">Transferase</keyword>
<accession>A0A292GBN7</accession>
<organism evidence="8">
    <name type="scientific">Ogataea minuta</name>
    <dbReference type="NCBI Taxonomy" id="36026"/>
    <lineage>
        <taxon>Eukaryota</taxon>
        <taxon>Fungi</taxon>
        <taxon>Dikarya</taxon>
        <taxon>Ascomycota</taxon>
        <taxon>Saccharomycotina</taxon>
        <taxon>Pichiomycetes</taxon>
        <taxon>Pichiales</taxon>
        <taxon>Pichiaceae</taxon>
        <taxon>Ogataea</taxon>
    </lineage>
</organism>
<dbReference type="PANTHER" id="PTHR13285">
    <property type="entry name" value="ACYLTRANSFERASE"/>
    <property type="match status" value="1"/>
</dbReference>
<dbReference type="EMBL" id="LC217602">
    <property type="protein sequence ID" value="BBA60197.1"/>
    <property type="molecule type" value="Genomic_DNA"/>
</dbReference>
<reference evidence="8" key="1">
    <citation type="journal article" date="2017" name="Yeast">
        <title>PER1, GUP1, and CWH43 of methylotrophic yeast Ogataea minuta are involved in cell wall integrity.</title>
        <authorList>
            <person name="Xu X.-X."/>
            <person name="Komatsuzaki A."/>
            <person name="Chiba Y."/>
            <person name="Gao X.-D."/>
            <person name="Yoko-o T."/>
        </authorList>
    </citation>
    <scope>NUCLEOTIDE SEQUENCE</scope>
    <source>
        <strain evidence="8">NBRC 10746</strain>
    </source>
</reference>
<feature type="transmembrane region" description="Helical" evidence="7">
    <location>
        <begin position="172"/>
        <end position="188"/>
    </location>
</feature>
<feature type="transmembrane region" description="Helical" evidence="7">
    <location>
        <begin position="500"/>
        <end position="520"/>
    </location>
</feature>
<gene>
    <name evidence="8" type="primary">GUP1</name>
</gene>